<dbReference type="RefSeq" id="WP_284265690.1">
    <property type="nucleotide sequence ID" value="NZ_BSOW01000008.1"/>
</dbReference>
<dbReference type="Pfam" id="PF00072">
    <property type="entry name" value="Response_reg"/>
    <property type="match status" value="1"/>
</dbReference>
<keyword evidence="5" id="KW-1185">Reference proteome</keyword>
<dbReference type="PANTHER" id="PTHR44591:SF25">
    <property type="entry name" value="CHEMOTAXIS TWO-COMPONENT RESPONSE REGULATOR"/>
    <property type="match status" value="1"/>
</dbReference>
<dbReference type="EMBL" id="BSOW01000008">
    <property type="protein sequence ID" value="GLR85920.1"/>
    <property type="molecule type" value="Genomic_DNA"/>
</dbReference>
<dbReference type="SUPFAM" id="SSF52172">
    <property type="entry name" value="CheY-like"/>
    <property type="match status" value="1"/>
</dbReference>
<evidence type="ECO:0000313" key="4">
    <source>
        <dbReference type="EMBL" id="GLR85920.1"/>
    </source>
</evidence>
<dbReference type="InterPro" id="IPR050595">
    <property type="entry name" value="Bact_response_regulator"/>
</dbReference>
<evidence type="ECO:0000313" key="5">
    <source>
        <dbReference type="Proteomes" id="UP001156905"/>
    </source>
</evidence>
<dbReference type="SMART" id="SM00448">
    <property type="entry name" value="REC"/>
    <property type="match status" value="1"/>
</dbReference>
<keyword evidence="1 2" id="KW-0597">Phosphoprotein</keyword>
<proteinExistence type="predicted"/>
<protein>
    <submittedName>
        <fullName evidence="4">Response regulator</fullName>
    </submittedName>
</protein>
<organism evidence="4 5">
    <name type="scientific">Bradyrhizobium iriomotense</name>
    <dbReference type="NCBI Taxonomy" id="441950"/>
    <lineage>
        <taxon>Bacteria</taxon>
        <taxon>Pseudomonadati</taxon>
        <taxon>Pseudomonadota</taxon>
        <taxon>Alphaproteobacteria</taxon>
        <taxon>Hyphomicrobiales</taxon>
        <taxon>Nitrobacteraceae</taxon>
        <taxon>Bradyrhizobium</taxon>
    </lineage>
</organism>
<reference evidence="5" key="1">
    <citation type="journal article" date="2019" name="Int. J. Syst. Evol. Microbiol.">
        <title>The Global Catalogue of Microorganisms (GCM) 10K type strain sequencing project: providing services to taxonomists for standard genome sequencing and annotation.</title>
        <authorList>
            <consortium name="The Broad Institute Genomics Platform"/>
            <consortium name="The Broad Institute Genome Sequencing Center for Infectious Disease"/>
            <person name="Wu L."/>
            <person name="Ma J."/>
        </authorList>
    </citation>
    <scope>NUCLEOTIDE SEQUENCE [LARGE SCALE GENOMIC DNA]</scope>
    <source>
        <strain evidence="5">NBRC 102520</strain>
    </source>
</reference>
<gene>
    <name evidence="4" type="ORF">GCM10007857_26310</name>
</gene>
<comment type="caution">
    <text evidence="4">The sequence shown here is derived from an EMBL/GenBank/DDBJ whole genome shotgun (WGS) entry which is preliminary data.</text>
</comment>
<evidence type="ECO:0000256" key="1">
    <source>
        <dbReference type="ARBA" id="ARBA00022553"/>
    </source>
</evidence>
<dbReference type="InterPro" id="IPR011006">
    <property type="entry name" value="CheY-like_superfamily"/>
</dbReference>
<dbReference type="PROSITE" id="PS50110">
    <property type="entry name" value="RESPONSE_REGULATORY"/>
    <property type="match status" value="1"/>
</dbReference>
<sequence length="125" mass="13549">MAKKALIAIVDDDQSIRRSTATLMMAFGFAARSFASAEEFLQSPELGETSCVISDVQMPGIGGLELQSRLASTHRETPVIFITAFPDPRIQERALAGGAICFLTKPFDGEILLQCVDRALNRSNS</sequence>
<feature type="domain" description="Response regulatory" evidence="3">
    <location>
        <begin position="6"/>
        <end position="120"/>
    </location>
</feature>
<dbReference type="PANTHER" id="PTHR44591">
    <property type="entry name" value="STRESS RESPONSE REGULATOR PROTEIN 1"/>
    <property type="match status" value="1"/>
</dbReference>
<dbReference type="Proteomes" id="UP001156905">
    <property type="component" value="Unassembled WGS sequence"/>
</dbReference>
<dbReference type="InterPro" id="IPR001789">
    <property type="entry name" value="Sig_transdc_resp-reg_receiver"/>
</dbReference>
<dbReference type="Gene3D" id="3.40.50.2300">
    <property type="match status" value="1"/>
</dbReference>
<accession>A0ABQ6AWV8</accession>
<feature type="modified residue" description="4-aspartylphosphate" evidence="2">
    <location>
        <position position="55"/>
    </location>
</feature>
<name>A0ABQ6AWV8_9BRAD</name>
<evidence type="ECO:0000259" key="3">
    <source>
        <dbReference type="PROSITE" id="PS50110"/>
    </source>
</evidence>
<evidence type="ECO:0000256" key="2">
    <source>
        <dbReference type="PROSITE-ProRule" id="PRU00169"/>
    </source>
</evidence>